<proteinExistence type="evidence at transcript level"/>
<dbReference type="PANTHER" id="PTHR13019">
    <property type="entry name" value="GOLGI APPARATUS MEMBRANE PROTEIN TVP23"/>
    <property type="match status" value="1"/>
</dbReference>
<evidence type="ECO:0000256" key="3">
    <source>
        <dbReference type="ARBA" id="ARBA00022692"/>
    </source>
</evidence>
<protein>
    <recommendedName>
        <fullName evidence="6">Golgi apparatus membrane protein TVP23 homolog</fullName>
    </recommendedName>
</protein>
<name>A0A6F9DWN3_9ASCI</name>
<feature type="transmembrane region" description="Helical" evidence="6">
    <location>
        <begin position="24"/>
        <end position="43"/>
    </location>
</feature>
<evidence type="ECO:0000256" key="2">
    <source>
        <dbReference type="ARBA" id="ARBA00005467"/>
    </source>
</evidence>
<dbReference type="GO" id="GO:0016192">
    <property type="term" value="P:vesicle-mediated transport"/>
    <property type="evidence" value="ECO:0007669"/>
    <property type="project" value="TreeGrafter"/>
</dbReference>
<evidence type="ECO:0000313" key="7">
    <source>
        <dbReference type="EMBL" id="CAB3267386.1"/>
    </source>
</evidence>
<evidence type="ECO:0000256" key="1">
    <source>
        <dbReference type="ARBA" id="ARBA00004141"/>
    </source>
</evidence>
<sequence length="202" mass="23226">MQQDDTVLDFGEENVPKKRIKHPVACFFHIFFRLSAIIVYLMCGIIQKGFVFSFIVILLLLCADFWTVKNVSGRLLVGLRWWNKVDEDGQSQWIYESRKASTLKRHPVLAAESRIFWFGLVVCTLIWVFFFFTTLFTLNLPWLSVVIIALILSGANLFGFIRCKFSSRKQLGSMATKFIGAQMFKSMQSEETSHTPLSTGTF</sequence>
<dbReference type="AlphaFoldDB" id="A0A6F9DWN3"/>
<dbReference type="EMBL" id="LR791524">
    <property type="protein sequence ID" value="CAB3267386.1"/>
    <property type="molecule type" value="mRNA"/>
</dbReference>
<evidence type="ECO:0000256" key="4">
    <source>
        <dbReference type="ARBA" id="ARBA00022989"/>
    </source>
</evidence>
<keyword evidence="5 6" id="KW-0472">Membrane</keyword>
<organism evidence="7">
    <name type="scientific">Phallusia mammillata</name>
    <dbReference type="NCBI Taxonomy" id="59560"/>
    <lineage>
        <taxon>Eukaryota</taxon>
        <taxon>Metazoa</taxon>
        <taxon>Chordata</taxon>
        <taxon>Tunicata</taxon>
        <taxon>Ascidiacea</taxon>
        <taxon>Phlebobranchia</taxon>
        <taxon>Ascidiidae</taxon>
        <taxon>Phallusia</taxon>
    </lineage>
</organism>
<dbReference type="InterPro" id="IPR008564">
    <property type="entry name" value="TVP23-like"/>
</dbReference>
<comment type="subcellular location">
    <subcellularLocation>
        <location evidence="1 6">Membrane</location>
        <topology evidence="1 6">Multi-pass membrane protein</topology>
    </subcellularLocation>
</comment>
<dbReference type="GO" id="GO:0000139">
    <property type="term" value="C:Golgi membrane"/>
    <property type="evidence" value="ECO:0007669"/>
    <property type="project" value="TreeGrafter"/>
</dbReference>
<dbReference type="Pfam" id="PF05832">
    <property type="entry name" value="DUF846"/>
    <property type="match status" value="1"/>
</dbReference>
<evidence type="ECO:0000256" key="5">
    <source>
        <dbReference type="ARBA" id="ARBA00023136"/>
    </source>
</evidence>
<comment type="similarity">
    <text evidence="2 6">Belongs to the TVP23 family.</text>
</comment>
<accession>A0A6F9DWN3</accession>
<gene>
    <name evidence="7" type="primary">Tvp23b</name>
</gene>
<feature type="transmembrane region" description="Helical" evidence="6">
    <location>
        <begin position="142"/>
        <end position="161"/>
    </location>
</feature>
<dbReference type="GO" id="GO:0009306">
    <property type="term" value="P:protein secretion"/>
    <property type="evidence" value="ECO:0007669"/>
    <property type="project" value="TreeGrafter"/>
</dbReference>
<keyword evidence="3 6" id="KW-0812">Transmembrane</keyword>
<keyword evidence="4 6" id="KW-1133">Transmembrane helix</keyword>
<feature type="transmembrane region" description="Helical" evidence="6">
    <location>
        <begin position="115"/>
        <end position="136"/>
    </location>
</feature>
<dbReference type="PANTHER" id="PTHR13019:SF25">
    <property type="entry name" value="GOLGI APPARATUS MEMBRANE PROTEIN TVP23 HOMOLOG"/>
    <property type="match status" value="1"/>
</dbReference>
<feature type="transmembrane region" description="Helical" evidence="6">
    <location>
        <begin position="49"/>
        <end position="68"/>
    </location>
</feature>
<evidence type="ECO:0000256" key="6">
    <source>
        <dbReference type="RuleBase" id="RU361206"/>
    </source>
</evidence>
<reference evidence="7" key="1">
    <citation type="submission" date="2020-04" db="EMBL/GenBank/DDBJ databases">
        <authorList>
            <person name="Neveu A P."/>
        </authorList>
    </citation>
    <scope>NUCLEOTIDE SEQUENCE</scope>
    <source>
        <tissue evidence="7">Whole embryo</tissue>
    </source>
</reference>